<comment type="caution">
    <text evidence="3">The sequence shown here is derived from an EMBL/GenBank/DDBJ whole genome shotgun (WGS) entry which is preliminary data.</text>
</comment>
<feature type="domain" description="Trimeric autotransporter adhesin YadA-like head" evidence="2">
    <location>
        <begin position="620"/>
        <end position="642"/>
    </location>
</feature>
<feature type="domain" description="Trimeric autotransporter adhesin YadA-like head" evidence="2">
    <location>
        <begin position="594"/>
        <end position="615"/>
    </location>
</feature>
<keyword evidence="4" id="KW-1185">Reference proteome</keyword>
<protein>
    <recommendedName>
        <fullName evidence="2">Trimeric autotransporter adhesin YadA-like head domain-containing protein</fullName>
    </recommendedName>
</protein>
<dbReference type="Proteomes" id="UP000290283">
    <property type="component" value="Unassembled WGS sequence"/>
</dbReference>
<evidence type="ECO:0000313" key="4">
    <source>
        <dbReference type="Proteomes" id="UP000290283"/>
    </source>
</evidence>
<proteinExistence type="predicted"/>
<dbReference type="AlphaFoldDB" id="A0A4Q1K5F4"/>
<keyword evidence="1" id="KW-0732">Signal</keyword>
<dbReference type="EMBL" id="SBKO01000001">
    <property type="protein sequence ID" value="RXR21133.1"/>
    <property type="molecule type" value="Genomic_DNA"/>
</dbReference>
<feature type="domain" description="Trimeric autotransporter adhesin YadA-like head" evidence="2">
    <location>
        <begin position="648"/>
        <end position="672"/>
    </location>
</feature>
<sequence length="1073" mass="111277">MKKLVLTLLFLLVTQFAFSQVGINTTDPKAQLEIKSTNQATPSNTDGILIPKIDAFPVTNPTAAQQGMMVYLTTVAAGKQPGFYYWDDSTLTWKSVGGTGTSDHDFYEVGTTTPPDAITDSMFHTGNVGIGNNNPAYKLDVDETASGKIYAMRVRHSNPVDGSISSGVQSSISGSFATGVIQGVSTSITPGSGTAATGLRNLVGGTSTADAYGVNNSISTSGSGSRTGINNSFPGTGTGITYGMYNSFSNPNAISLGVKSTFTTSGIRDKIGVDNVISNSTGGFHTGISNTFTNNNGAMEETGVFSEFTGSSEGNIRGIYNKITNSGNANIHYGVYNNIDGSGGLRRYGVESILSGTSTGEQFGVENDISVSGGNSAHYGVRNYLSGTGTGDRLGTNNWIAGSGSGAQYGVKNYINNSGSGVQYGVLNNITSTGTGDKYGIYNYIAETATNGLHYGVYSDVPKATGYAGYFLGRFSIGTTTANNYILPFSRGTVNQIMQTDGVGNVAWVAPSAIASGTLDQAYDFGGAGLGKTITADAGAVTINGTDGLVVTGTVFSGAMMPSVVGARMVWNPRKSAFRVGYTGGTEWDDSNVGSYSTAFGLNSIANGSNSTAFGITTRAAGAYSTAFGGGSIANGQYSTAFSTNSIANGFASTAFGSGSIADGMYSTAFGALNTASSFAETVLGIGATSYTPSANGTLAFTAANATDRLLVVGNAIDTNANQTVDPGERSNAMVILKNGNTGVGADPLASHKFYTYSQQLTATGDGQSAIYGYRTRDSQNDGINYSRTGTNTAVSGHNYWGDVYSFGVTGHSDNDFTRTGGVLGAITGGAYWSSLGYKNSASTGYGVYATAALTTGTGRMSQSSSQSSIGGGFYGGLIGSWSKGEIGNMNSGTLFASYNSGDEYTSGKQIEIVETNTGKKAAYTVTSTEAIIYKKGKIILTNGMARVLFDIDYAALLGDTPIVTTTPMGQCNGIYIESIDKSGFTIKELNNGTSNVAVSWIAVGDRIDANKKIQSDVLAIDFDSNINEVMFNENNKDDNAKAVWSDGSKINFGKLPENLMVKPVKKEAIIRN</sequence>
<dbReference type="InterPro" id="IPR008640">
    <property type="entry name" value="Adhesin_Head_dom"/>
</dbReference>
<dbReference type="Pfam" id="PF05658">
    <property type="entry name" value="YadA_head"/>
    <property type="match status" value="3"/>
</dbReference>
<feature type="signal peptide" evidence="1">
    <location>
        <begin position="1"/>
        <end position="19"/>
    </location>
</feature>
<dbReference type="Gene3D" id="2.150.10.10">
    <property type="entry name" value="Serralysin-like metalloprotease, C-terminal"/>
    <property type="match status" value="1"/>
</dbReference>
<dbReference type="InterPro" id="IPR011049">
    <property type="entry name" value="Serralysin-like_metalloprot_C"/>
</dbReference>
<evidence type="ECO:0000256" key="1">
    <source>
        <dbReference type="SAM" id="SignalP"/>
    </source>
</evidence>
<name>A0A4Q1K5F4_9FLAO</name>
<organism evidence="3 4">
    <name type="scientific">Flavobacterium amnicola</name>
    <dbReference type="NCBI Taxonomy" id="2506422"/>
    <lineage>
        <taxon>Bacteria</taxon>
        <taxon>Pseudomonadati</taxon>
        <taxon>Bacteroidota</taxon>
        <taxon>Flavobacteriia</taxon>
        <taxon>Flavobacteriales</taxon>
        <taxon>Flavobacteriaceae</taxon>
        <taxon>Flavobacterium</taxon>
    </lineage>
</organism>
<dbReference type="RefSeq" id="WP_129434707.1">
    <property type="nucleotide sequence ID" value="NZ_SBKO01000001.1"/>
</dbReference>
<gene>
    <name evidence="3" type="ORF">EQG63_04105</name>
</gene>
<accession>A0A4Q1K5F4</accession>
<evidence type="ECO:0000259" key="2">
    <source>
        <dbReference type="Pfam" id="PF05658"/>
    </source>
</evidence>
<dbReference type="CDD" id="cd12820">
    <property type="entry name" value="LbR_YadA-like"/>
    <property type="match status" value="1"/>
</dbReference>
<dbReference type="GO" id="GO:0019867">
    <property type="term" value="C:outer membrane"/>
    <property type="evidence" value="ECO:0007669"/>
    <property type="project" value="InterPro"/>
</dbReference>
<feature type="chain" id="PRO_5020689542" description="Trimeric autotransporter adhesin YadA-like head domain-containing protein" evidence="1">
    <location>
        <begin position="20"/>
        <end position="1073"/>
    </location>
</feature>
<evidence type="ECO:0000313" key="3">
    <source>
        <dbReference type="EMBL" id="RXR21133.1"/>
    </source>
</evidence>
<reference evidence="4" key="1">
    <citation type="submission" date="2019-01" db="EMBL/GenBank/DDBJ databases">
        <title>Cytophagaceae bacterium strain CAR-16.</title>
        <authorList>
            <person name="Chen W.-M."/>
        </authorList>
    </citation>
    <scope>NUCLEOTIDE SEQUENCE [LARGE SCALE GENOMIC DNA]</scope>
    <source>
        <strain evidence="4">LLJ-11</strain>
    </source>
</reference>
<dbReference type="OrthoDB" id="1488700at2"/>